<evidence type="ECO:0000313" key="2">
    <source>
        <dbReference type="Proteomes" id="UP000004836"/>
    </source>
</evidence>
<dbReference type="Gene3D" id="3.10.350.10">
    <property type="entry name" value="LysM domain"/>
    <property type="match status" value="1"/>
</dbReference>
<organism evidence="1 2">
    <name type="scientific">alpha proteobacterium IMCC14465</name>
    <dbReference type="NCBI Taxonomy" id="1220535"/>
    <lineage>
        <taxon>Bacteria</taxon>
        <taxon>Pseudomonadati</taxon>
        <taxon>Pseudomonadota</taxon>
        <taxon>Alphaproteobacteria</taxon>
        <taxon>PS1 clade</taxon>
    </lineage>
</organism>
<proteinExistence type="predicted"/>
<comment type="caution">
    <text evidence="1">The sequence shown here is derived from an EMBL/GenBank/DDBJ whole genome shotgun (WGS) entry which is preliminary data.</text>
</comment>
<dbReference type="AlphaFoldDB" id="J9DHB5"/>
<evidence type="ECO:0008006" key="3">
    <source>
        <dbReference type="Google" id="ProtNLM"/>
    </source>
</evidence>
<dbReference type="Proteomes" id="UP000004836">
    <property type="component" value="Unassembled WGS sequence"/>
</dbReference>
<dbReference type="eggNOG" id="ENOG5033HA8">
    <property type="taxonomic scope" value="Bacteria"/>
</dbReference>
<dbReference type="InterPro" id="IPR036779">
    <property type="entry name" value="LysM_dom_sf"/>
</dbReference>
<gene>
    <name evidence="1" type="ORF">IMCC14465_12840</name>
</gene>
<name>J9DHB5_9PROT</name>
<keyword evidence="2" id="KW-1185">Reference proteome</keyword>
<dbReference type="STRING" id="1220535.IMCC14465_12840"/>
<evidence type="ECO:0000313" key="1">
    <source>
        <dbReference type="EMBL" id="EJW21488.1"/>
    </source>
</evidence>
<protein>
    <recommendedName>
        <fullName evidence="3">LysM domain-containing protein</fullName>
    </recommendedName>
</protein>
<reference evidence="1 2" key="1">
    <citation type="journal article" date="2012" name="J. Bacteriol.">
        <title>Genome Sequence of Strain IMCC14465, Isolated from the East Sea, Belonging to the PS1 Clade of Alphaproteobacteria.</title>
        <authorList>
            <person name="Yang S.J."/>
            <person name="Kang I."/>
            <person name="Cho J.C."/>
        </authorList>
    </citation>
    <scope>NUCLEOTIDE SEQUENCE [LARGE SCALE GENOMIC DNA]</scope>
    <source>
        <strain evidence="1 2">IMCC14465</strain>
    </source>
</reference>
<sequence length="157" mass="17355">MNIFVSRPSNHFMKIFLGLSFGALLVFTPVQTSAEALIVLEYSGTQSGARAGNDSDNAFVQDHNHSAEHVVGRNETLSTIMNKFYRNSGLNKEFLSLAIVQANPKAFVRQNPNYLYAGRKLRLPSVNEIQSMILGQKTSSTSMSSGKVNDEIFFFGN</sequence>
<dbReference type="CDD" id="cd00118">
    <property type="entry name" value="LysM"/>
    <property type="match status" value="1"/>
</dbReference>
<dbReference type="EMBL" id="ALYF01000003">
    <property type="protein sequence ID" value="EJW21488.1"/>
    <property type="molecule type" value="Genomic_DNA"/>
</dbReference>
<accession>J9DHB5</accession>
<dbReference type="InterPro" id="IPR018392">
    <property type="entry name" value="LysM"/>
</dbReference>